<organism evidence="1 2">
    <name type="scientific">[Candida] jaroonii</name>
    <dbReference type="NCBI Taxonomy" id="467808"/>
    <lineage>
        <taxon>Eukaryota</taxon>
        <taxon>Fungi</taxon>
        <taxon>Dikarya</taxon>
        <taxon>Ascomycota</taxon>
        <taxon>Saccharomycotina</taxon>
        <taxon>Pichiomycetes</taxon>
        <taxon>Debaryomycetaceae</taxon>
        <taxon>Yamadazyma</taxon>
    </lineage>
</organism>
<comment type="caution">
    <text evidence="1">The sequence shown here is derived from an EMBL/GenBank/DDBJ whole genome shotgun (WGS) entry which is preliminary data.</text>
</comment>
<dbReference type="EMBL" id="CALSDN010000012">
    <property type="protein sequence ID" value="CAH6722918.1"/>
    <property type="molecule type" value="Genomic_DNA"/>
</dbReference>
<evidence type="ECO:0000313" key="2">
    <source>
        <dbReference type="Proteomes" id="UP001152531"/>
    </source>
</evidence>
<evidence type="ECO:0000313" key="1">
    <source>
        <dbReference type="EMBL" id="CAH6722918.1"/>
    </source>
</evidence>
<sequence>MSVYPVTPSFTVSNSFKLDMLSPPLSPYQRLDTPPVKSKDKSIKTDSKIDKSSIKSFLNNKPFNIENFNNYDLKLNPWTNLKDYKSNQFDFLEKYNILKVKEQQQTVSLRPKKRKIVSHFFESDSDDKIRTRRSTKELTELSDSNLSSNNSTSPKKRRVATPQPITIDENIPDYSPSVDTLPNNNKCLKVEWKGQPMDLSNDPHVDKLHPAELYLASNLRLSAILYLDSKKRFFHEKVNRLKEGKPFRRTDAQKACRIDVNKASRLFQAFEKVGWLNDNLFKNYL</sequence>
<proteinExistence type="predicted"/>
<gene>
    <name evidence="1" type="ORF">CLIB1444_12S00188</name>
</gene>
<keyword evidence="2" id="KW-1185">Reference proteome</keyword>
<name>A0ACA9YDY0_9ASCO</name>
<protein>
    <submittedName>
        <fullName evidence="1">SWIRM domain-containing protein</fullName>
    </submittedName>
</protein>
<reference evidence="1" key="1">
    <citation type="submission" date="2022-06" db="EMBL/GenBank/DDBJ databases">
        <authorList>
            <person name="Legras J.-L."/>
            <person name="Devillers H."/>
            <person name="Grondin C."/>
        </authorList>
    </citation>
    <scope>NUCLEOTIDE SEQUENCE</scope>
    <source>
        <strain evidence="1">CLIB 1444</strain>
    </source>
</reference>
<accession>A0ACA9YDY0</accession>
<dbReference type="Proteomes" id="UP001152531">
    <property type="component" value="Unassembled WGS sequence"/>
</dbReference>